<proteinExistence type="predicted"/>
<dbReference type="PANTHER" id="PTHR35488">
    <property type="entry name" value="OS05G0358900 PROTEIN-RELATED"/>
    <property type="match status" value="1"/>
</dbReference>
<dbReference type="EMBL" id="JAYMYQ010000004">
    <property type="protein sequence ID" value="KAK7338197.1"/>
    <property type="molecule type" value="Genomic_DNA"/>
</dbReference>
<evidence type="ECO:0000313" key="1">
    <source>
        <dbReference type="EMBL" id="KAK7338197.1"/>
    </source>
</evidence>
<reference evidence="1 2" key="1">
    <citation type="submission" date="2024-01" db="EMBL/GenBank/DDBJ databases">
        <title>The genomes of 5 underutilized Papilionoideae crops provide insights into root nodulation and disease resistanc.</title>
        <authorList>
            <person name="Jiang F."/>
        </authorList>
    </citation>
    <scope>NUCLEOTIDE SEQUENCE [LARGE SCALE GENOMIC DNA]</scope>
    <source>
        <strain evidence="1">LVBAO_FW01</strain>
        <tissue evidence="1">Leaves</tissue>
    </source>
</reference>
<comment type="caution">
    <text evidence="1">The sequence shown here is derived from an EMBL/GenBank/DDBJ whole genome shotgun (WGS) entry which is preliminary data.</text>
</comment>
<keyword evidence="2" id="KW-1185">Reference proteome</keyword>
<dbReference type="PANTHER" id="PTHR35488:SF4">
    <property type="entry name" value="DUF4005 DOMAIN-CONTAINING PROTEIN"/>
    <property type="match status" value="1"/>
</dbReference>
<name>A0AAN9LQD5_CANGL</name>
<sequence>MQNARYLAAIESQFLLSFMMNNKSPVHQACYYEAYGFDLDKDFSQFLEEAKQNVNEAKLKSSSVHPEEYGKTGLEKVKKDKKSWKSCLISWWKADKKSKHSAEPTNNNYESKVYGKRKGHVSGPIYNCAKGPDVKHRRPNSGPLTSLFKSAKREECEIPYMSLHQQNNPRAVHNYGPLYVVS</sequence>
<dbReference type="Proteomes" id="UP001367508">
    <property type="component" value="Unassembled WGS sequence"/>
</dbReference>
<accession>A0AAN9LQD5</accession>
<gene>
    <name evidence="1" type="ORF">VNO77_18799</name>
</gene>
<dbReference type="AlphaFoldDB" id="A0AAN9LQD5"/>
<evidence type="ECO:0000313" key="2">
    <source>
        <dbReference type="Proteomes" id="UP001367508"/>
    </source>
</evidence>
<protein>
    <submittedName>
        <fullName evidence="1">Uncharacterized protein</fullName>
    </submittedName>
</protein>
<organism evidence="1 2">
    <name type="scientific">Canavalia gladiata</name>
    <name type="common">Sword bean</name>
    <name type="synonym">Dolichos gladiatus</name>
    <dbReference type="NCBI Taxonomy" id="3824"/>
    <lineage>
        <taxon>Eukaryota</taxon>
        <taxon>Viridiplantae</taxon>
        <taxon>Streptophyta</taxon>
        <taxon>Embryophyta</taxon>
        <taxon>Tracheophyta</taxon>
        <taxon>Spermatophyta</taxon>
        <taxon>Magnoliopsida</taxon>
        <taxon>eudicotyledons</taxon>
        <taxon>Gunneridae</taxon>
        <taxon>Pentapetalae</taxon>
        <taxon>rosids</taxon>
        <taxon>fabids</taxon>
        <taxon>Fabales</taxon>
        <taxon>Fabaceae</taxon>
        <taxon>Papilionoideae</taxon>
        <taxon>50 kb inversion clade</taxon>
        <taxon>NPAAA clade</taxon>
        <taxon>indigoferoid/millettioid clade</taxon>
        <taxon>Phaseoleae</taxon>
        <taxon>Canavalia</taxon>
    </lineage>
</organism>